<sequence length="149" mass="15763">MTDLTHLDSNALKTFKNQDVATFKKDLKDVREDAAGVKSLKNLITNNGDDSIKHKSILRIGIMGGGDSSDPLGGGALLSALGKKATGLDDLFVSQGTLFDDIDEALETTLTTLLKTQGDSLTSIDGEKLLDIFGSVEDDMSGTGNKNDD</sequence>
<dbReference type="EMBL" id="FNAX01000034">
    <property type="protein sequence ID" value="SDG88368.1"/>
    <property type="molecule type" value="Genomic_DNA"/>
</dbReference>
<proteinExistence type="predicted"/>
<evidence type="ECO:0000313" key="2">
    <source>
        <dbReference type="EMBL" id="WUR36189.1"/>
    </source>
</evidence>
<dbReference type="NCBIfam" id="NF033533">
    <property type="entry name" value="lone7_assoc_B"/>
    <property type="match status" value="1"/>
</dbReference>
<evidence type="ECO:0000313" key="1">
    <source>
        <dbReference type="EMBL" id="SDG88368.1"/>
    </source>
</evidence>
<evidence type="ECO:0000313" key="4">
    <source>
        <dbReference type="Proteomes" id="UP001432161"/>
    </source>
</evidence>
<name>A0A1G7XVY3_9ACTN</name>
<evidence type="ECO:0000313" key="3">
    <source>
        <dbReference type="Proteomes" id="UP000198614"/>
    </source>
</evidence>
<reference evidence="1 3" key="1">
    <citation type="submission" date="2016-10" db="EMBL/GenBank/DDBJ databases">
        <authorList>
            <person name="de Groot N.N."/>
        </authorList>
    </citation>
    <scope>NUCLEOTIDE SEQUENCE [LARGE SCALE GENOMIC DNA]</scope>
    <source>
        <strain evidence="1 3">CGMCC 4.1859</strain>
    </source>
</reference>
<keyword evidence="4" id="KW-1185">Reference proteome</keyword>
<gene>
    <name evidence="2" type="ORF">OHN36_02850</name>
    <name evidence="1" type="ORF">SAMN05216260_13435</name>
</gene>
<dbReference type="Proteomes" id="UP000198614">
    <property type="component" value="Unassembled WGS sequence"/>
</dbReference>
<organism evidence="1 3">
    <name type="scientific">Streptomyces griseoaurantiacus</name>
    <dbReference type="NCBI Taxonomy" id="68213"/>
    <lineage>
        <taxon>Bacteria</taxon>
        <taxon>Bacillati</taxon>
        <taxon>Actinomycetota</taxon>
        <taxon>Actinomycetes</taxon>
        <taxon>Kitasatosporales</taxon>
        <taxon>Streptomycetaceae</taxon>
        <taxon>Streptomyces</taxon>
        <taxon>Streptomyces aurantiacus group</taxon>
    </lineage>
</organism>
<accession>A0A1G7XVY3</accession>
<dbReference type="OrthoDB" id="4227062at2"/>
<protein>
    <submittedName>
        <fullName evidence="2">Type VII secretion system-associated protein</fullName>
    </submittedName>
</protein>
<dbReference type="EMBL" id="CP108330">
    <property type="protein sequence ID" value="WUR36189.1"/>
    <property type="molecule type" value="Genomic_DNA"/>
</dbReference>
<reference evidence="2" key="2">
    <citation type="submission" date="2022-10" db="EMBL/GenBank/DDBJ databases">
        <title>The complete genomes of actinobacterial strains from the NBC collection.</title>
        <authorList>
            <person name="Joergensen T.S."/>
            <person name="Alvarez Arevalo M."/>
            <person name="Sterndorff E.B."/>
            <person name="Faurdal D."/>
            <person name="Vuksanovic O."/>
            <person name="Mourched A.-S."/>
            <person name="Charusanti P."/>
            <person name="Shaw S."/>
            <person name="Blin K."/>
            <person name="Weber T."/>
        </authorList>
    </citation>
    <scope>NUCLEOTIDE SEQUENCE</scope>
    <source>
        <strain evidence="2">NBC_00489</strain>
    </source>
</reference>
<dbReference type="InterPro" id="IPR049801">
    <property type="entry name" value="T7SS_assoc-like"/>
</dbReference>
<dbReference type="AlphaFoldDB" id="A0A1G7XVY3"/>
<dbReference type="Proteomes" id="UP001432161">
    <property type="component" value="Chromosome"/>
</dbReference>